<evidence type="ECO:0000313" key="1">
    <source>
        <dbReference type="EMBL" id="ROW04142.1"/>
    </source>
</evidence>
<gene>
    <name evidence="1" type="ORF">VSDG_00959</name>
</gene>
<proteinExistence type="predicted"/>
<sequence length="188" mass="19074">MGSTQPASGASPSDDYPLDAGTILEGHDYYMALMLAGGCSPLYMTPGELDIPNSDLGGSSILGLSDGLSEGDSSSPTEIPSVLDPGEFLAALSPWTAAGDATVGDINGTAHLNDCIGTALESCGAYDGLDPLSLESFMACCPTMNLEFDSTRYGQTSGNMDVSSFINAPVTNPPDPAISFDGGSVSVS</sequence>
<dbReference type="EMBL" id="LJZO01000002">
    <property type="protein sequence ID" value="ROW04142.1"/>
    <property type="molecule type" value="Genomic_DNA"/>
</dbReference>
<protein>
    <submittedName>
        <fullName evidence="1">Uncharacterized protein</fullName>
    </submittedName>
</protein>
<dbReference type="Proteomes" id="UP000284375">
    <property type="component" value="Unassembled WGS sequence"/>
</dbReference>
<name>A0A423WLF0_CYTCH</name>
<reference evidence="1 2" key="1">
    <citation type="submission" date="2015-09" db="EMBL/GenBank/DDBJ databases">
        <title>Host preference determinants of Valsa canker pathogens revealed by comparative genomics.</title>
        <authorList>
            <person name="Yin Z."/>
            <person name="Huang L."/>
        </authorList>
    </citation>
    <scope>NUCLEOTIDE SEQUENCE [LARGE SCALE GENOMIC DNA]</scope>
    <source>
        <strain evidence="1 2">YSFL</strain>
    </source>
</reference>
<comment type="caution">
    <text evidence="1">The sequence shown here is derived from an EMBL/GenBank/DDBJ whole genome shotgun (WGS) entry which is preliminary data.</text>
</comment>
<organism evidence="1 2">
    <name type="scientific">Cytospora chrysosperma</name>
    <name type="common">Cytospora canker fungus</name>
    <name type="synonym">Sphaeria chrysosperma</name>
    <dbReference type="NCBI Taxonomy" id="252740"/>
    <lineage>
        <taxon>Eukaryota</taxon>
        <taxon>Fungi</taxon>
        <taxon>Dikarya</taxon>
        <taxon>Ascomycota</taxon>
        <taxon>Pezizomycotina</taxon>
        <taxon>Sordariomycetes</taxon>
        <taxon>Sordariomycetidae</taxon>
        <taxon>Diaporthales</taxon>
        <taxon>Cytosporaceae</taxon>
        <taxon>Cytospora</taxon>
    </lineage>
</organism>
<accession>A0A423WLF0</accession>
<dbReference type="AlphaFoldDB" id="A0A423WLF0"/>
<keyword evidence="2" id="KW-1185">Reference proteome</keyword>
<evidence type="ECO:0000313" key="2">
    <source>
        <dbReference type="Proteomes" id="UP000284375"/>
    </source>
</evidence>